<evidence type="ECO:0000313" key="4">
    <source>
        <dbReference type="Proteomes" id="UP001447857"/>
    </source>
</evidence>
<feature type="domain" description="DUF4397" evidence="2">
    <location>
        <begin position="42"/>
        <end position="154"/>
    </location>
</feature>
<dbReference type="EMBL" id="CP147988">
    <property type="protein sequence ID" value="WXK48402.1"/>
    <property type="molecule type" value="Genomic_DNA"/>
</dbReference>
<feature type="chain" id="PRO_5045585443" evidence="1">
    <location>
        <begin position="30"/>
        <end position="232"/>
    </location>
</feature>
<keyword evidence="4" id="KW-1185">Reference proteome</keyword>
<keyword evidence="1" id="KW-0732">Signal</keyword>
<evidence type="ECO:0000259" key="2">
    <source>
        <dbReference type="Pfam" id="PF14344"/>
    </source>
</evidence>
<gene>
    <name evidence="3" type="ORF">V6624_15340</name>
</gene>
<dbReference type="PROSITE" id="PS51257">
    <property type="entry name" value="PROKAR_LIPOPROTEIN"/>
    <property type="match status" value="1"/>
</dbReference>
<reference evidence="3 4" key="1">
    <citation type="submission" date="2024-02" db="EMBL/GenBank/DDBJ databases">
        <title>complete genome of Flavobacterium ginsenosidimutans Str. YTB16.</title>
        <authorList>
            <person name="Wang Q."/>
        </authorList>
    </citation>
    <scope>NUCLEOTIDE SEQUENCE [LARGE SCALE GENOMIC DNA]</scope>
    <source>
        <strain evidence="3 4">YTB16</strain>
    </source>
</reference>
<accession>A0ABZ2Q2R2</accession>
<protein>
    <submittedName>
        <fullName evidence="3">DUF4397 domain-containing protein</fullName>
    </submittedName>
</protein>
<evidence type="ECO:0000313" key="3">
    <source>
        <dbReference type="EMBL" id="WXK48402.1"/>
    </source>
</evidence>
<dbReference type="Proteomes" id="UP001447857">
    <property type="component" value="Chromosome"/>
</dbReference>
<feature type="signal peptide" evidence="1">
    <location>
        <begin position="1"/>
        <end position="29"/>
    </location>
</feature>
<dbReference type="InterPro" id="IPR025510">
    <property type="entry name" value="DUF4397"/>
</dbReference>
<dbReference type="Pfam" id="PF14344">
    <property type="entry name" value="DUF4397"/>
    <property type="match status" value="1"/>
</dbReference>
<sequence>MTYHVIKSKKIFSKGLAAAVLLFSTVAISSCEKNDIDDAGTAQLKVVNASSTSAEQRFFLVNKELTGDALAYTEYSDYISTYTGNRLVGSFRDAQTGAEVADGELWMANGERYTVYLAGSGSKARVKMFEDKLSTPSAGRARIKFIHLSDGAPSDIRIKDASGDNIVNSISRNIASGYQNIPPGTLTFSIYGLSSGNLLGTFDVPDLLEGKNYSIYITGDSSNNLEVHKVQY</sequence>
<name>A0ABZ2Q2R2_9FLAO</name>
<proteinExistence type="predicted"/>
<organism evidence="3 4">
    <name type="scientific">Flavobacterium ginsenosidimutans</name>
    <dbReference type="NCBI Taxonomy" id="687844"/>
    <lineage>
        <taxon>Bacteria</taxon>
        <taxon>Pseudomonadati</taxon>
        <taxon>Bacteroidota</taxon>
        <taxon>Flavobacteriia</taxon>
        <taxon>Flavobacteriales</taxon>
        <taxon>Flavobacteriaceae</taxon>
        <taxon>Flavobacterium</taxon>
    </lineage>
</organism>
<evidence type="ECO:0000256" key="1">
    <source>
        <dbReference type="SAM" id="SignalP"/>
    </source>
</evidence>
<dbReference type="RefSeq" id="WP_338839199.1">
    <property type="nucleotide sequence ID" value="NZ_CP147988.1"/>
</dbReference>